<comment type="similarity">
    <text evidence="2">Belongs to the bacterial solute-binding protein SsuA/TauA family.</text>
</comment>
<dbReference type="Gene3D" id="3.40.190.10">
    <property type="entry name" value="Periplasmic binding protein-like II"/>
    <property type="match status" value="2"/>
</dbReference>
<dbReference type="EMBL" id="JAEQNA010000001">
    <property type="protein sequence ID" value="MBL0419091.1"/>
    <property type="molecule type" value="Genomic_DNA"/>
</dbReference>
<name>A0A937D5T8_9BURK</name>
<dbReference type="Proteomes" id="UP000613011">
    <property type="component" value="Unassembled WGS sequence"/>
</dbReference>
<keyword evidence="6" id="KW-1185">Reference proteome</keyword>
<comment type="caution">
    <text evidence="5">The sequence shown here is derived from an EMBL/GenBank/DDBJ whole genome shotgun (WGS) entry which is preliminary data.</text>
</comment>
<comment type="subcellular location">
    <subcellularLocation>
        <location evidence="1">Periplasm</location>
    </subcellularLocation>
</comment>
<evidence type="ECO:0000313" key="5">
    <source>
        <dbReference type="EMBL" id="MBL0419091.1"/>
    </source>
</evidence>
<evidence type="ECO:0000256" key="1">
    <source>
        <dbReference type="ARBA" id="ARBA00004418"/>
    </source>
</evidence>
<evidence type="ECO:0000259" key="4">
    <source>
        <dbReference type="SMART" id="SM00062"/>
    </source>
</evidence>
<dbReference type="PANTHER" id="PTHR30024">
    <property type="entry name" value="ALIPHATIC SULFONATES-BINDING PROTEIN-RELATED"/>
    <property type="match status" value="1"/>
</dbReference>
<keyword evidence="3" id="KW-0732">Signal</keyword>
<proteinExistence type="inferred from homology"/>
<reference evidence="5" key="1">
    <citation type="submission" date="2021-01" db="EMBL/GenBank/DDBJ databases">
        <title>Ramlibacter sp. strain AW1 16S ribosomal RNA gene Genome sequencing and assembly.</title>
        <authorList>
            <person name="Kang M."/>
        </authorList>
    </citation>
    <scope>NUCLEOTIDE SEQUENCE</scope>
    <source>
        <strain evidence="5">AW1</strain>
    </source>
</reference>
<sequence length="320" mass="34215">MLVTAGASLPAFAQQKLGSVSISAVPSTSAVVLYVARDQGYFEREGLDVNIKEFTSGAEAERAMLAGAVDMAGGGVGTTMLMANQGIKAKNVVLFQKKPIFTLVASDRVNAKPGDLKALKGKTIGVSSPGSLTDLFLRIALRDAGLDPDRDVTIVATGGLNSHLPALQAGRVDAQMTWEPATVNITKKEKAATVFMDLRGDDVPPSLQNLLGSSLQATDKWLSDEKHLQQARAAARAVAKASRAINQNPDLMLPSLQRMFPTLSQDLLKEIARVEAPSFSPVITKEAIEHMNKIYRSAGLTKADVSYSDITDPRLATEWK</sequence>
<feature type="domain" description="Solute-binding protein family 3/N-terminal" evidence="4">
    <location>
        <begin position="20"/>
        <end position="249"/>
    </location>
</feature>
<organism evidence="5 6">
    <name type="scientific">Ramlibacter aurantiacus</name>
    <dbReference type="NCBI Taxonomy" id="2801330"/>
    <lineage>
        <taxon>Bacteria</taxon>
        <taxon>Pseudomonadati</taxon>
        <taxon>Pseudomonadota</taxon>
        <taxon>Betaproteobacteria</taxon>
        <taxon>Burkholderiales</taxon>
        <taxon>Comamonadaceae</taxon>
        <taxon>Ramlibacter</taxon>
    </lineage>
</organism>
<dbReference type="AlphaFoldDB" id="A0A937D5T8"/>
<gene>
    <name evidence="5" type="ORF">JI739_01905</name>
</gene>
<protein>
    <submittedName>
        <fullName evidence="5">ABC transporter substrate-binding protein</fullName>
    </submittedName>
</protein>
<dbReference type="PANTHER" id="PTHR30024:SF47">
    <property type="entry name" value="TAURINE-BINDING PERIPLASMIC PROTEIN"/>
    <property type="match status" value="1"/>
</dbReference>
<dbReference type="GO" id="GO:0042597">
    <property type="term" value="C:periplasmic space"/>
    <property type="evidence" value="ECO:0007669"/>
    <property type="project" value="UniProtKB-SubCell"/>
</dbReference>
<evidence type="ECO:0000256" key="2">
    <source>
        <dbReference type="ARBA" id="ARBA00010742"/>
    </source>
</evidence>
<evidence type="ECO:0000313" key="6">
    <source>
        <dbReference type="Proteomes" id="UP000613011"/>
    </source>
</evidence>
<dbReference type="InterPro" id="IPR015168">
    <property type="entry name" value="SsuA/THI5"/>
</dbReference>
<evidence type="ECO:0000256" key="3">
    <source>
        <dbReference type="ARBA" id="ARBA00022729"/>
    </source>
</evidence>
<dbReference type="SMART" id="SM00062">
    <property type="entry name" value="PBPb"/>
    <property type="match status" value="1"/>
</dbReference>
<dbReference type="Pfam" id="PF09084">
    <property type="entry name" value="NMT1"/>
    <property type="match status" value="1"/>
</dbReference>
<accession>A0A937D5T8</accession>
<dbReference type="InterPro" id="IPR001638">
    <property type="entry name" value="Solute-binding_3/MltF_N"/>
</dbReference>
<dbReference type="SUPFAM" id="SSF53850">
    <property type="entry name" value="Periplasmic binding protein-like II"/>
    <property type="match status" value="1"/>
</dbReference>
<dbReference type="RefSeq" id="WP_201682146.1">
    <property type="nucleotide sequence ID" value="NZ_JAEQNA010000001.1"/>
</dbReference>